<dbReference type="Pfam" id="PF06580">
    <property type="entry name" value="His_kinase"/>
    <property type="match status" value="1"/>
</dbReference>
<feature type="transmembrane region" description="Helical" evidence="1">
    <location>
        <begin position="138"/>
        <end position="159"/>
    </location>
</feature>
<dbReference type="Proteomes" id="UP000618931">
    <property type="component" value="Unassembled WGS sequence"/>
</dbReference>
<keyword evidence="1" id="KW-0472">Membrane</keyword>
<accession>A0ABS0HYN6</accession>
<name>A0ABS0HYN6_9BACT</name>
<evidence type="ECO:0000313" key="4">
    <source>
        <dbReference type="Proteomes" id="UP000618931"/>
    </source>
</evidence>
<keyword evidence="3" id="KW-0418">Kinase</keyword>
<keyword evidence="1" id="KW-0812">Transmembrane</keyword>
<dbReference type="PANTHER" id="PTHR34220:SF7">
    <property type="entry name" value="SENSOR HISTIDINE KINASE YPDA"/>
    <property type="match status" value="1"/>
</dbReference>
<protein>
    <submittedName>
        <fullName evidence="3">Histidine kinase</fullName>
    </submittedName>
</protein>
<evidence type="ECO:0000256" key="1">
    <source>
        <dbReference type="SAM" id="Phobius"/>
    </source>
</evidence>
<feature type="domain" description="Signal transduction histidine kinase internal region" evidence="2">
    <location>
        <begin position="180"/>
        <end position="265"/>
    </location>
</feature>
<gene>
    <name evidence="3" type="ORF">I2H31_01810</name>
</gene>
<dbReference type="InterPro" id="IPR050640">
    <property type="entry name" value="Bact_2-comp_sensor_kinase"/>
</dbReference>
<feature type="transmembrane region" description="Helical" evidence="1">
    <location>
        <begin position="31"/>
        <end position="48"/>
    </location>
</feature>
<proteinExistence type="predicted"/>
<reference evidence="3 4" key="1">
    <citation type="submission" date="2020-11" db="EMBL/GenBank/DDBJ databases">
        <authorList>
            <person name="Kim M.K."/>
        </authorList>
    </citation>
    <scope>NUCLEOTIDE SEQUENCE [LARGE SCALE GENOMIC DNA]</scope>
    <source>
        <strain evidence="3 4">BT662</strain>
    </source>
</reference>
<dbReference type="InterPro" id="IPR010559">
    <property type="entry name" value="Sig_transdc_His_kin_internal"/>
</dbReference>
<evidence type="ECO:0000313" key="3">
    <source>
        <dbReference type="EMBL" id="MBF9219826.1"/>
    </source>
</evidence>
<keyword evidence="4" id="KW-1185">Reference proteome</keyword>
<sequence length="382" mass="42584">MTSTGMATLRDPFLLRVLLKAIRPSTVQASFYRWTTFFTIPFYSYMYWGPRYFTDWRVLLGGTGLLVVLGVPAIVLCNALAEQVTRRYPEPQQARQRASILVLVMSVLFGPSTAAWMWSMDAVHLFGYRYNPATGPWIVGSVLLVNVLVVVLFELLLALNQWQTNQLGAERLEHEQLQGQLDEVKQQISPHFLFNSLNSLSVLIGEDPRQAERFVDEMAKVYRYLLQSHRGGEPLAGHPGLTTLEAELRYLASYAHLLRTRYGAALELSIAADVAEGHRQGGLLPLTLQTLVDNALRHNVASAARPLRIAVDTTPAGQVRVRNTRQKRTVRVPLPQDNLAALQARYQRLGPGGPAVEVAAGEEYFTVSIHLAGCRTPQLATQ</sequence>
<feature type="transmembrane region" description="Helical" evidence="1">
    <location>
        <begin position="100"/>
        <end position="118"/>
    </location>
</feature>
<organism evidence="3 4">
    <name type="scientific">Hymenobacter ruricola</name>
    <dbReference type="NCBI Taxonomy" id="2791023"/>
    <lineage>
        <taxon>Bacteria</taxon>
        <taxon>Pseudomonadati</taxon>
        <taxon>Bacteroidota</taxon>
        <taxon>Cytophagia</taxon>
        <taxon>Cytophagales</taxon>
        <taxon>Hymenobacteraceae</taxon>
        <taxon>Hymenobacter</taxon>
    </lineage>
</organism>
<evidence type="ECO:0000259" key="2">
    <source>
        <dbReference type="Pfam" id="PF06580"/>
    </source>
</evidence>
<comment type="caution">
    <text evidence="3">The sequence shown here is derived from an EMBL/GenBank/DDBJ whole genome shotgun (WGS) entry which is preliminary data.</text>
</comment>
<keyword evidence="3" id="KW-0808">Transferase</keyword>
<dbReference type="PANTHER" id="PTHR34220">
    <property type="entry name" value="SENSOR HISTIDINE KINASE YPDA"/>
    <property type="match status" value="1"/>
</dbReference>
<dbReference type="RefSeq" id="WP_196291292.1">
    <property type="nucleotide sequence ID" value="NZ_JADQDM010000001.1"/>
</dbReference>
<feature type="transmembrane region" description="Helical" evidence="1">
    <location>
        <begin position="60"/>
        <end position="80"/>
    </location>
</feature>
<dbReference type="EMBL" id="JADQDM010000001">
    <property type="protein sequence ID" value="MBF9219826.1"/>
    <property type="molecule type" value="Genomic_DNA"/>
</dbReference>
<dbReference type="GO" id="GO:0016301">
    <property type="term" value="F:kinase activity"/>
    <property type="evidence" value="ECO:0007669"/>
    <property type="project" value="UniProtKB-KW"/>
</dbReference>
<keyword evidence="1" id="KW-1133">Transmembrane helix</keyword>